<dbReference type="AlphaFoldDB" id="A0A6N7KWV9"/>
<evidence type="ECO:0000313" key="2">
    <source>
        <dbReference type="Proteomes" id="UP000450000"/>
    </source>
</evidence>
<gene>
    <name evidence="1" type="ORF">F7Q99_28070</name>
</gene>
<accession>A0A6N7KWV9</accession>
<dbReference type="OrthoDB" id="3496159at2"/>
<reference evidence="1 2" key="1">
    <citation type="submission" date="2019-09" db="EMBL/GenBank/DDBJ databases">
        <title>Genome Sequences of Streptomyces kaniharaensis ATCC 21070.</title>
        <authorList>
            <person name="Zhu W."/>
            <person name="De Crecy-Lagard V."/>
            <person name="Richards N.G."/>
        </authorList>
    </citation>
    <scope>NUCLEOTIDE SEQUENCE [LARGE SCALE GENOMIC DNA]</scope>
    <source>
        <strain evidence="1 2">SF-557</strain>
    </source>
</reference>
<proteinExistence type="predicted"/>
<keyword evidence="2" id="KW-1185">Reference proteome</keyword>
<name>A0A6N7KWV9_9ACTN</name>
<dbReference type="EMBL" id="WBOF01000002">
    <property type="protein sequence ID" value="MQS16000.1"/>
    <property type="molecule type" value="Genomic_DNA"/>
</dbReference>
<sequence>MHTEWDHAHTDFGAAPRRAAPTGLAATEADWRQHLEQTPNGHLLGANALLDALTAGAPVRLMHLTRSVDQVRASGQLLASTGCLVGAVYGAPLTELAGGALRPHNLGAHMLGSRGDLDSRRGSTPLVIEVVPERPGPVKGLDYLRLGAVHLRTYRALRHTLTTAEDERVTRSVTDRVHATAPLLDLLLYGAAGQESENQPFVDALADAVPDLPYLGYLYFEAVAEYLMLHSRSRATQECAEHGELNNHLYKQLAFDAVASMGTLFDLGQFQPGHARLLDLIGRIEPGLADGVAAYVRRRVAHQFAATGLAPGQDVRDVSFQRISPDQLEELAPHLLGQLLFREVRLLDRYPQLYHVFEQAKALEAWTYWNTEGICLPFNGACGPKGEVGVNPAAPNARFAVWTADLDERGLLHPVEQLTAVPVPRLVPWLVAPLRDRTQEERWNNRAPVPA</sequence>
<dbReference type="RefSeq" id="WP_153466762.1">
    <property type="nucleotide sequence ID" value="NZ_WBOF01000002.1"/>
</dbReference>
<comment type="caution">
    <text evidence="1">The sequence shown here is derived from an EMBL/GenBank/DDBJ whole genome shotgun (WGS) entry which is preliminary data.</text>
</comment>
<protein>
    <submittedName>
        <fullName evidence="1">Uncharacterized protein</fullName>
    </submittedName>
</protein>
<dbReference type="Proteomes" id="UP000450000">
    <property type="component" value="Unassembled WGS sequence"/>
</dbReference>
<evidence type="ECO:0000313" key="1">
    <source>
        <dbReference type="EMBL" id="MQS16000.1"/>
    </source>
</evidence>
<organism evidence="1 2">
    <name type="scientific">Streptomyces kaniharaensis</name>
    <dbReference type="NCBI Taxonomy" id="212423"/>
    <lineage>
        <taxon>Bacteria</taxon>
        <taxon>Bacillati</taxon>
        <taxon>Actinomycetota</taxon>
        <taxon>Actinomycetes</taxon>
        <taxon>Kitasatosporales</taxon>
        <taxon>Streptomycetaceae</taxon>
        <taxon>Streptomyces</taxon>
    </lineage>
</organism>